<name>A0AAV7KJQ2_9METZ</name>
<proteinExistence type="predicted"/>
<comment type="caution">
    <text evidence="1">The sequence shown here is derived from an EMBL/GenBank/DDBJ whole genome shotgun (WGS) entry which is preliminary data.</text>
</comment>
<protein>
    <submittedName>
        <fullName evidence="1">Uncharacterized protein</fullName>
    </submittedName>
</protein>
<reference evidence="1 2" key="1">
    <citation type="journal article" date="2023" name="BMC Biol.">
        <title>The compact genome of the sponge Oopsacas minuta (Hexactinellida) is lacking key metazoan core genes.</title>
        <authorList>
            <person name="Santini S."/>
            <person name="Schenkelaars Q."/>
            <person name="Jourda C."/>
            <person name="Duchesne M."/>
            <person name="Belahbib H."/>
            <person name="Rocher C."/>
            <person name="Selva M."/>
            <person name="Riesgo A."/>
            <person name="Vervoort M."/>
            <person name="Leys S.P."/>
            <person name="Kodjabachian L."/>
            <person name="Le Bivic A."/>
            <person name="Borchiellini C."/>
            <person name="Claverie J.M."/>
            <person name="Renard E."/>
        </authorList>
    </citation>
    <scope>NUCLEOTIDE SEQUENCE [LARGE SCALE GENOMIC DNA]</scope>
    <source>
        <strain evidence="1">SPO-2</strain>
    </source>
</reference>
<dbReference type="AlphaFoldDB" id="A0AAV7KJQ2"/>
<keyword evidence="2" id="KW-1185">Reference proteome</keyword>
<organism evidence="1 2">
    <name type="scientific">Oopsacas minuta</name>
    <dbReference type="NCBI Taxonomy" id="111878"/>
    <lineage>
        <taxon>Eukaryota</taxon>
        <taxon>Metazoa</taxon>
        <taxon>Porifera</taxon>
        <taxon>Hexactinellida</taxon>
        <taxon>Hexasterophora</taxon>
        <taxon>Lyssacinosida</taxon>
        <taxon>Leucopsacidae</taxon>
        <taxon>Oopsacas</taxon>
    </lineage>
</organism>
<accession>A0AAV7KJQ2</accession>
<dbReference type="Proteomes" id="UP001165289">
    <property type="component" value="Unassembled WGS sequence"/>
</dbReference>
<evidence type="ECO:0000313" key="1">
    <source>
        <dbReference type="EMBL" id="KAI6661170.1"/>
    </source>
</evidence>
<dbReference type="EMBL" id="JAKMXF010000020">
    <property type="protein sequence ID" value="KAI6661170.1"/>
    <property type="molecule type" value="Genomic_DNA"/>
</dbReference>
<sequence length="207" mass="23878">MRIYLLYLSKKSTNVHPLIYLQALKSLKETLANVNPDTQLKNTDDRVPTMYFKVKTYKASFSTSTTQYPEIYTCTHSSQDLVDICRPIVNHKNTITSSISKIIRTLLTPTIETRPYLTQDLFETIKELRRPGAPEHIYTADNEAFYPNTPHPLVLRAFDFFVPTRKKELQLLKQLLTFNFTSNGRRWHPNGPTSCARTCTLVDCLTT</sequence>
<evidence type="ECO:0000313" key="2">
    <source>
        <dbReference type="Proteomes" id="UP001165289"/>
    </source>
</evidence>
<gene>
    <name evidence="1" type="ORF">LOD99_10149</name>
</gene>